<name>A0ABD4T9X4_9CYAN</name>
<evidence type="ECO:0000313" key="1">
    <source>
        <dbReference type="EMBL" id="MCM1985274.1"/>
    </source>
</evidence>
<dbReference type="AlphaFoldDB" id="A0ABD4T9X4"/>
<organism evidence="1 2">
    <name type="scientific">Lyngbya confervoides BDU141951</name>
    <dbReference type="NCBI Taxonomy" id="1574623"/>
    <lineage>
        <taxon>Bacteria</taxon>
        <taxon>Bacillati</taxon>
        <taxon>Cyanobacteriota</taxon>
        <taxon>Cyanophyceae</taxon>
        <taxon>Oscillatoriophycideae</taxon>
        <taxon>Oscillatoriales</taxon>
        <taxon>Microcoleaceae</taxon>
        <taxon>Lyngbya</taxon>
    </lineage>
</organism>
<dbReference type="PROSITE" id="PS51257">
    <property type="entry name" value="PROKAR_LIPOPROTEIN"/>
    <property type="match status" value="1"/>
</dbReference>
<comment type="caution">
    <text evidence="1">The sequence shown here is derived from an EMBL/GenBank/DDBJ whole genome shotgun (WGS) entry which is preliminary data.</text>
</comment>
<sequence length="160" mass="17391">MEIGQRAIARLCRPIPPLLVLVACSGFVGTGGVPSAARAVPDPAQEAADPSDRLRDLEDWVGDWQCQVERADGSSYSFHLSPGWEAQADSADSQRVWQGTVVNLAQKSQAKHQILMTHPRADRFTAMESAWYPAPDRWIVLSTQRGQGLRPGSSLSRPGG</sequence>
<dbReference type="EMBL" id="JTHE03000120">
    <property type="protein sequence ID" value="MCM1985274.1"/>
    <property type="molecule type" value="Genomic_DNA"/>
</dbReference>
<dbReference type="RefSeq" id="WP_166283648.1">
    <property type="nucleotide sequence ID" value="NZ_JTHE03000120.1"/>
</dbReference>
<protein>
    <recommendedName>
        <fullName evidence="3">DUF1579 domain-containing protein</fullName>
    </recommendedName>
</protein>
<dbReference type="Proteomes" id="UP000031561">
    <property type="component" value="Unassembled WGS sequence"/>
</dbReference>
<proteinExistence type="predicted"/>
<keyword evidence="2" id="KW-1185">Reference proteome</keyword>
<gene>
    <name evidence="1" type="ORF">QQ91_0020885</name>
</gene>
<reference evidence="1 2" key="1">
    <citation type="journal article" date="2015" name="Genome Announc.">
        <title>Draft Genome Sequence of Filamentous Marine Cyanobacterium Lyngbya confervoides Strain BDU141951.</title>
        <authorList>
            <person name="Chandrababunaidu M.M."/>
            <person name="Sen D."/>
            <person name="Tripathy S."/>
        </authorList>
    </citation>
    <scope>NUCLEOTIDE SEQUENCE [LARGE SCALE GENOMIC DNA]</scope>
    <source>
        <strain evidence="1 2">BDU141951</strain>
    </source>
</reference>
<evidence type="ECO:0000313" key="2">
    <source>
        <dbReference type="Proteomes" id="UP000031561"/>
    </source>
</evidence>
<accession>A0ABD4T9X4</accession>
<evidence type="ECO:0008006" key="3">
    <source>
        <dbReference type="Google" id="ProtNLM"/>
    </source>
</evidence>